<feature type="region of interest" description="Disordered" evidence="1">
    <location>
        <begin position="55"/>
        <end position="90"/>
    </location>
</feature>
<accession>A0ABN0TII9</accession>
<proteinExistence type="predicted"/>
<gene>
    <name evidence="3" type="ORF">GCM10009539_04650</name>
</gene>
<name>A0ABN0TII9_9ACTN</name>
<comment type="caution">
    <text evidence="3">The sequence shown here is derived from an EMBL/GenBank/DDBJ whole genome shotgun (WGS) entry which is preliminary data.</text>
</comment>
<sequence length="365" mass="38071">MLAPMQPRAKLDTDGRISAGQELVRRVVARRRLVAGVLAAVVVVLLGTTVAWRTGPADDPVVPAGSPRELDARRTDSAGDRAVPAGPSGGLDALASPIDLGWLPPGFHPPRAALIAPGIYGLQTERDDPPTTLTVTMPGTEPTRGTAEGTMTSVAVSGKPATVVSVPPPPGDQEGVGEIRSAYRLLVLERKPGEWIQVRAGTSGSDDVDVSVDDLRRIAEGLVDRPRPVADLVRFATLPGGVEPGTVTSDPATGAAVAFVGPGERPPVDPGWTGVITEYRGTRVWVGVGNIHLLGRPVGFTPGLPVRREIRVEGRRVWLLADRPPDRLGAVVILDGNLGVAVSATGLTDEQLARFAAGIHPGPDL</sequence>
<feature type="compositionally biased region" description="Basic and acidic residues" evidence="1">
    <location>
        <begin position="68"/>
        <end position="79"/>
    </location>
</feature>
<organism evidence="3 4">
    <name type="scientific">Cryptosporangium japonicum</name>
    <dbReference type="NCBI Taxonomy" id="80872"/>
    <lineage>
        <taxon>Bacteria</taxon>
        <taxon>Bacillati</taxon>
        <taxon>Actinomycetota</taxon>
        <taxon>Actinomycetes</taxon>
        <taxon>Cryptosporangiales</taxon>
        <taxon>Cryptosporangiaceae</taxon>
        <taxon>Cryptosporangium</taxon>
    </lineage>
</organism>
<evidence type="ECO:0000313" key="3">
    <source>
        <dbReference type="EMBL" id="GAA0222510.1"/>
    </source>
</evidence>
<keyword evidence="2" id="KW-0472">Membrane</keyword>
<feature type="region of interest" description="Disordered" evidence="1">
    <location>
        <begin position="124"/>
        <end position="147"/>
    </location>
</feature>
<keyword evidence="4" id="KW-1185">Reference proteome</keyword>
<evidence type="ECO:0000256" key="2">
    <source>
        <dbReference type="SAM" id="Phobius"/>
    </source>
</evidence>
<keyword evidence="2" id="KW-1133">Transmembrane helix</keyword>
<keyword evidence="2" id="KW-0812">Transmembrane</keyword>
<reference evidence="3 4" key="1">
    <citation type="journal article" date="2019" name="Int. J. Syst. Evol. Microbiol.">
        <title>The Global Catalogue of Microorganisms (GCM) 10K type strain sequencing project: providing services to taxonomists for standard genome sequencing and annotation.</title>
        <authorList>
            <consortium name="The Broad Institute Genomics Platform"/>
            <consortium name="The Broad Institute Genome Sequencing Center for Infectious Disease"/>
            <person name="Wu L."/>
            <person name="Ma J."/>
        </authorList>
    </citation>
    <scope>NUCLEOTIDE SEQUENCE [LARGE SCALE GENOMIC DNA]</scope>
    <source>
        <strain evidence="3 4">JCM 10425</strain>
    </source>
</reference>
<evidence type="ECO:0000313" key="4">
    <source>
        <dbReference type="Proteomes" id="UP001500967"/>
    </source>
</evidence>
<evidence type="ECO:0000256" key="1">
    <source>
        <dbReference type="SAM" id="MobiDB-lite"/>
    </source>
</evidence>
<dbReference type="EMBL" id="BAAAGX010000003">
    <property type="protein sequence ID" value="GAA0222510.1"/>
    <property type="molecule type" value="Genomic_DNA"/>
</dbReference>
<dbReference type="Proteomes" id="UP001500967">
    <property type="component" value="Unassembled WGS sequence"/>
</dbReference>
<feature type="transmembrane region" description="Helical" evidence="2">
    <location>
        <begin position="33"/>
        <end position="52"/>
    </location>
</feature>
<protein>
    <submittedName>
        <fullName evidence="3">Uncharacterized protein</fullName>
    </submittedName>
</protein>